<dbReference type="InterPro" id="IPR016875">
    <property type="entry name" value="UCP028200"/>
</dbReference>
<dbReference type="EMBL" id="LR215729">
    <property type="protein sequence ID" value="VEV95333.1"/>
    <property type="molecule type" value="Genomic_DNA"/>
</dbReference>
<dbReference type="PROSITE" id="PS51257">
    <property type="entry name" value="PROKAR_LIPOPROTEIN"/>
    <property type="match status" value="1"/>
</dbReference>
<reference evidence="1" key="1">
    <citation type="submission" date="2019-02" db="EMBL/GenBank/DDBJ databases">
        <authorList>
            <consortium name="Genoscope - CEA"/>
            <person name="William W."/>
        </authorList>
    </citation>
    <scope>NUCLEOTIDE SEQUENCE [LARGE SCALE GENOMIC DNA]</scope>
    <source>
        <strain evidence="1">YSy11</strain>
    </source>
</reference>
<protein>
    <recommendedName>
        <fullName evidence="2">Lipoprotein</fullName>
    </recommendedName>
</protein>
<evidence type="ECO:0008006" key="2">
    <source>
        <dbReference type="Google" id="ProtNLM"/>
    </source>
</evidence>
<dbReference type="PIRSF" id="PIRSF028200">
    <property type="entry name" value="UCP028200"/>
    <property type="match status" value="1"/>
</dbReference>
<proteinExistence type="predicted"/>
<name>A0A653DY22_9PSED</name>
<accession>A0A653DY22</accession>
<gene>
    <name evidence="1" type="ORF">PMYSY11_0286</name>
</gene>
<dbReference type="RefSeq" id="WP_150547362.1">
    <property type="nucleotide sequence ID" value="NZ_LR215729.2"/>
</dbReference>
<dbReference type="AlphaFoldDB" id="A0A653DY22"/>
<sequence length="291" mass="33667">MKPLRLLNLKSMLIITAFSIVLGGCSAVGFTYGKLDWLISWRLNGLLDLNAHQQQWLEPRIEDNLNWHCSTEIPRYLDWLQHTQSLVNEPNPSPRKLTAQFVMVGDAIKRVGKQITPTSVDLLKTLTDEQVAHLSEELTEKNNDYRKKFVDPSLAVQIEERAERMADRLETWLGSVNETQLQRVNRWSAALGEQNSLWMNNRLLWQAQMEQSLAMRHTAEFAPRITHLLQAPEDFYDAEYRKAYPEAQQAFAELISDVLLSADAQQKQRFTERLRDLRHELAQLVCARTVS</sequence>
<evidence type="ECO:0000313" key="1">
    <source>
        <dbReference type="EMBL" id="VEV95333.1"/>
    </source>
</evidence>
<organism evidence="1">
    <name type="scientific">Pseudomonas marincola</name>
    <dbReference type="NCBI Taxonomy" id="437900"/>
    <lineage>
        <taxon>Bacteria</taxon>
        <taxon>Pseudomonadati</taxon>
        <taxon>Pseudomonadota</taxon>
        <taxon>Gammaproteobacteria</taxon>
        <taxon>Pseudomonadales</taxon>
        <taxon>Pseudomonadaceae</taxon>
        <taxon>Pseudomonas</taxon>
    </lineage>
</organism>
<dbReference type="Pfam" id="PF19795">
    <property type="entry name" value="DUF6279"/>
    <property type="match status" value="1"/>
</dbReference>